<protein>
    <submittedName>
        <fullName evidence="2">Uncharacterized protein</fullName>
    </submittedName>
</protein>
<accession>A0A150WD98</accession>
<dbReference type="InterPro" id="IPR032048">
    <property type="entry name" value="TGase_elicitor"/>
</dbReference>
<evidence type="ECO:0000256" key="1">
    <source>
        <dbReference type="SAM" id="SignalP"/>
    </source>
</evidence>
<evidence type="ECO:0000313" key="3">
    <source>
        <dbReference type="Proteomes" id="UP000075320"/>
    </source>
</evidence>
<dbReference type="Pfam" id="PF16683">
    <property type="entry name" value="TGase_elicitor"/>
    <property type="match status" value="1"/>
</dbReference>
<evidence type="ECO:0000313" key="2">
    <source>
        <dbReference type="EMBL" id="KYG60956.1"/>
    </source>
</evidence>
<dbReference type="GO" id="GO:0016755">
    <property type="term" value="F:aminoacyltransferase activity"/>
    <property type="evidence" value="ECO:0007669"/>
    <property type="project" value="InterPro"/>
</dbReference>
<keyword evidence="3" id="KW-1185">Reference proteome</keyword>
<keyword evidence="1" id="KW-0732">Signal</keyword>
<name>A0A150WD98_BDEBC</name>
<sequence>MLRRYVIICLIFSQFLSSASHAGVLADDLYWYKSSLGFSNITKKGVESYLNPFKGPAEFRLAEKNAPWAGNYFPMYQGGIAQRWTESKHPGTVLNKNSYMKLTPEERQKLSPVEKYDVLLGLYDFRTTDHEMNFRGPLRQGAKIQDWEGFCNGVRCAGIMLAEPQFAVERTNPAGEKVVFQPADLKALAGASYFYTQEYAQIGSPSRKGRSQNQPNAAVFDLVLRYGLAVNKKPFIIDSHLGSEIWNETVVGYKRTLSDKKKLTPTEREAYPDAIEKVDVSFVLETLGEVDIKQSNRPTKAQVANGSLLQTLEGRYTLYLDRDGRAIEGKWKKNAGVRGVDFAWFVGGKGADKLHADKGGNPHLEFGVIKDLINESAHPSCNKIFQ</sequence>
<proteinExistence type="predicted"/>
<feature type="signal peptide" evidence="1">
    <location>
        <begin position="1"/>
        <end position="22"/>
    </location>
</feature>
<reference evidence="2 3" key="1">
    <citation type="submission" date="2016-03" db="EMBL/GenBank/DDBJ databases">
        <authorList>
            <person name="Ploux O."/>
        </authorList>
    </citation>
    <scope>NUCLEOTIDE SEQUENCE [LARGE SCALE GENOMIC DNA]</scope>
    <source>
        <strain evidence="2 3">R0</strain>
    </source>
</reference>
<dbReference type="Proteomes" id="UP000075320">
    <property type="component" value="Unassembled WGS sequence"/>
</dbReference>
<dbReference type="EMBL" id="LUKE01000008">
    <property type="protein sequence ID" value="KYG60956.1"/>
    <property type="molecule type" value="Genomic_DNA"/>
</dbReference>
<dbReference type="AlphaFoldDB" id="A0A150WD98"/>
<organism evidence="2 3">
    <name type="scientific">Bdellovibrio bacteriovorus</name>
    <dbReference type="NCBI Taxonomy" id="959"/>
    <lineage>
        <taxon>Bacteria</taxon>
        <taxon>Pseudomonadati</taxon>
        <taxon>Bdellovibrionota</taxon>
        <taxon>Bdellovibrionia</taxon>
        <taxon>Bdellovibrionales</taxon>
        <taxon>Pseudobdellovibrionaceae</taxon>
        <taxon>Bdellovibrio</taxon>
    </lineage>
</organism>
<gene>
    <name evidence="2" type="ORF">AZI86_18740</name>
</gene>
<comment type="caution">
    <text evidence="2">The sequence shown here is derived from an EMBL/GenBank/DDBJ whole genome shotgun (WGS) entry which is preliminary data.</text>
</comment>
<feature type="chain" id="PRO_5007572571" evidence="1">
    <location>
        <begin position="23"/>
        <end position="386"/>
    </location>
</feature>